<reference evidence="2 3" key="1">
    <citation type="submission" date="2016-07" db="EMBL/GenBank/DDBJ databases">
        <title>Multiple horizontal gene transfer events from other fungi enriched the ability of initially mycotrophic Trichoderma (Ascomycota) to feed on dead plant biomass.</title>
        <authorList>
            <consortium name="DOE Joint Genome Institute"/>
            <person name="Aerts A."/>
            <person name="Atanasova L."/>
            <person name="Chenthamara K."/>
            <person name="Zhang J."/>
            <person name="Grujic M."/>
            <person name="Henrissat B."/>
            <person name="Kuo A."/>
            <person name="Salamov A."/>
            <person name="Lipzen A."/>
            <person name="Labutti K."/>
            <person name="Barry K."/>
            <person name="Miao Y."/>
            <person name="Rahimi M.J."/>
            <person name="Shen Q."/>
            <person name="Grigoriev I.V."/>
            <person name="Kubicek C.P."/>
            <person name="Druzhinina I.S."/>
        </authorList>
    </citation>
    <scope>NUCLEOTIDE SEQUENCE [LARGE SCALE GENOMIC DNA]</scope>
    <source>
        <strain evidence="2 3">CBS 433.97</strain>
    </source>
</reference>
<dbReference type="InterPro" id="IPR036673">
    <property type="entry name" value="Cyanovirin-N_sf"/>
</dbReference>
<gene>
    <name evidence="2" type="ORF">M441DRAFT_199501</name>
</gene>
<dbReference type="EMBL" id="KZ679266">
    <property type="protein sequence ID" value="PTB38325.1"/>
    <property type="molecule type" value="Genomic_DNA"/>
</dbReference>
<keyword evidence="3" id="KW-1185">Reference proteome</keyword>
<feature type="domain" description="Cyanovirin-N" evidence="1">
    <location>
        <begin position="2"/>
        <end position="101"/>
    </location>
</feature>
<dbReference type="AlphaFoldDB" id="A0A2T3Z0J7"/>
<dbReference type="SMART" id="SM01111">
    <property type="entry name" value="CVNH"/>
    <property type="match status" value="1"/>
</dbReference>
<dbReference type="SUPFAM" id="SSF51322">
    <property type="entry name" value="Cyanovirin-N"/>
    <property type="match status" value="1"/>
</dbReference>
<evidence type="ECO:0000259" key="1">
    <source>
        <dbReference type="SMART" id="SM01111"/>
    </source>
</evidence>
<dbReference type="Proteomes" id="UP000240493">
    <property type="component" value="Unassembled WGS sequence"/>
</dbReference>
<accession>A0A2T3Z0J7</accession>
<dbReference type="InterPro" id="IPR011058">
    <property type="entry name" value="Cyanovirin-N"/>
</dbReference>
<dbReference type="PANTHER" id="PTHR42076">
    <property type="entry name" value="CYANOVIRIN-N HOMOLOG"/>
    <property type="match status" value="1"/>
</dbReference>
<dbReference type="OrthoDB" id="2441380at2759"/>
<dbReference type="PANTHER" id="PTHR42076:SF1">
    <property type="entry name" value="CYANOVIRIN-N DOMAIN-CONTAINING PROTEIN"/>
    <property type="match status" value="1"/>
</dbReference>
<dbReference type="Pfam" id="PF08881">
    <property type="entry name" value="CVNH"/>
    <property type="match status" value="1"/>
</dbReference>
<evidence type="ECO:0000313" key="3">
    <source>
        <dbReference type="Proteomes" id="UP000240493"/>
    </source>
</evidence>
<evidence type="ECO:0000313" key="2">
    <source>
        <dbReference type="EMBL" id="PTB38325.1"/>
    </source>
</evidence>
<sequence length="103" mass="11377">MAFSQSAQDFRLDGSLLVATIATEEGDWVESVLDINEYIGNNDGMFEFGGSGIFDSVDVESWRLEGPLLITALYRLDGSLAEEQVINLDDYIANDNGVLVFNY</sequence>
<organism evidence="2 3">
    <name type="scientific">Trichoderma asperellum (strain ATCC 204424 / CBS 433.97 / NBRC 101777)</name>
    <dbReference type="NCBI Taxonomy" id="1042311"/>
    <lineage>
        <taxon>Eukaryota</taxon>
        <taxon>Fungi</taxon>
        <taxon>Dikarya</taxon>
        <taxon>Ascomycota</taxon>
        <taxon>Pezizomycotina</taxon>
        <taxon>Sordariomycetes</taxon>
        <taxon>Hypocreomycetidae</taxon>
        <taxon>Hypocreales</taxon>
        <taxon>Hypocreaceae</taxon>
        <taxon>Trichoderma</taxon>
    </lineage>
</organism>
<dbReference type="STRING" id="1042311.A0A2T3Z0J7"/>
<proteinExistence type="predicted"/>
<dbReference type="Gene3D" id="2.30.60.10">
    <property type="entry name" value="Cyanovirin-N"/>
    <property type="match status" value="1"/>
</dbReference>
<protein>
    <recommendedName>
        <fullName evidence="1">Cyanovirin-N domain-containing protein</fullName>
    </recommendedName>
</protein>
<name>A0A2T3Z0J7_TRIA4</name>